<organism evidence="1 2">
    <name type="scientific">Paraoerskovia marina</name>
    <dbReference type="NCBI Taxonomy" id="545619"/>
    <lineage>
        <taxon>Bacteria</taxon>
        <taxon>Bacillati</taxon>
        <taxon>Actinomycetota</taxon>
        <taxon>Actinomycetes</taxon>
        <taxon>Micrococcales</taxon>
        <taxon>Cellulomonadaceae</taxon>
        <taxon>Paraoerskovia</taxon>
    </lineage>
</organism>
<sequence>MTTPLPPHITDLLVRLRTRAGRPCVTWYGDGGERVELSAAVVENWVTKTTNLLVEEFDASSSCVIAIDVIPHWRSLVWSLAAWRTGAEVVEGDTGDVVVTTSPATVSGRDVVAVALPALARSFDGELPASAVDAASAVMTYGDQLGWAPPVDPDAPAVTAPRRITHGEIVAAADDAATGVPAGARALLEAPDTGLVPWLLCVVGVLVRDGSLVLASTSVAAELRADPDRRARLVATERVDADLLG</sequence>
<name>A0A1H1QTL7_9CELL</name>
<dbReference type="eggNOG" id="COG0318">
    <property type="taxonomic scope" value="Bacteria"/>
</dbReference>
<dbReference type="InterPro" id="IPR017523">
    <property type="entry name" value="Rv3268"/>
</dbReference>
<dbReference type="AlphaFoldDB" id="A0A1H1QTL7"/>
<dbReference type="EMBL" id="LT629776">
    <property type="protein sequence ID" value="SDS26838.1"/>
    <property type="molecule type" value="Genomic_DNA"/>
</dbReference>
<evidence type="ECO:0000313" key="1">
    <source>
        <dbReference type="EMBL" id="SDS26838.1"/>
    </source>
</evidence>
<dbReference type="SUPFAM" id="SSF56801">
    <property type="entry name" value="Acetyl-CoA synthetase-like"/>
    <property type="match status" value="1"/>
</dbReference>
<dbReference type="RefSeq" id="WP_231959320.1">
    <property type="nucleotide sequence ID" value="NZ_LT629776.1"/>
</dbReference>
<reference evidence="1 2" key="1">
    <citation type="submission" date="2016-10" db="EMBL/GenBank/DDBJ databases">
        <authorList>
            <person name="de Groot N.N."/>
        </authorList>
    </citation>
    <scope>NUCLEOTIDE SEQUENCE [LARGE SCALE GENOMIC DNA]</scope>
    <source>
        <strain evidence="1 2">DSM 22126</strain>
    </source>
</reference>
<dbReference type="Proteomes" id="UP000185663">
    <property type="component" value="Chromosome I"/>
</dbReference>
<evidence type="ECO:0000313" key="2">
    <source>
        <dbReference type="Proteomes" id="UP000185663"/>
    </source>
</evidence>
<dbReference type="STRING" id="545619.SAMN04489860_1172"/>
<accession>A0A1H1QTL7</accession>
<dbReference type="NCBIfam" id="TIGR03089">
    <property type="entry name" value="TIGR03089 family protein"/>
    <property type="match status" value="1"/>
</dbReference>
<proteinExistence type="predicted"/>
<protein>
    <submittedName>
        <fullName evidence="1">TIGR03089 family protein</fullName>
    </submittedName>
</protein>
<gene>
    <name evidence="1" type="ORF">SAMN04489860_1172</name>
</gene>
<keyword evidence="2" id="KW-1185">Reference proteome</keyword>